<dbReference type="Proteomes" id="UP000176050">
    <property type="component" value="Chromosome"/>
</dbReference>
<gene>
    <name evidence="2" type="ORF">LPB138_08035</name>
</gene>
<name>A0A1D8P7U3_9FLAO</name>
<keyword evidence="3" id="KW-1185">Reference proteome</keyword>
<dbReference type="KEGG" id="lul:LPB138_08035"/>
<feature type="transmembrane region" description="Helical" evidence="1">
    <location>
        <begin position="18"/>
        <end position="37"/>
    </location>
</feature>
<reference evidence="2 3" key="1">
    <citation type="submission" date="2016-10" db="EMBL/GenBank/DDBJ databases">
        <title>Lutibacter sp. LPB0138, isolated from marine gastropod.</title>
        <authorList>
            <person name="Kim E."/>
            <person name="Yi H."/>
        </authorList>
    </citation>
    <scope>NUCLEOTIDE SEQUENCE [LARGE SCALE GENOMIC DNA]</scope>
    <source>
        <strain evidence="2 3">LPB0138</strain>
    </source>
</reference>
<feature type="transmembrane region" description="Helical" evidence="1">
    <location>
        <begin position="78"/>
        <end position="98"/>
    </location>
</feature>
<organism evidence="2 3">
    <name type="scientific">Urechidicola croceus</name>
    <dbReference type="NCBI Taxonomy" id="1850246"/>
    <lineage>
        <taxon>Bacteria</taxon>
        <taxon>Pseudomonadati</taxon>
        <taxon>Bacteroidota</taxon>
        <taxon>Flavobacteriia</taxon>
        <taxon>Flavobacteriales</taxon>
        <taxon>Flavobacteriaceae</taxon>
        <taxon>Urechidicola</taxon>
    </lineage>
</organism>
<keyword evidence="1" id="KW-1133">Transmembrane helix</keyword>
<feature type="transmembrane region" description="Helical" evidence="1">
    <location>
        <begin position="43"/>
        <end position="66"/>
    </location>
</feature>
<keyword evidence="1" id="KW-0812">Transmembrane</keyword>
<keyword evidence="1" id="KW-0472">Membrane</keyword>
<dbReference type="EMBL" id="CP017478">
    <property type="protein sequence ID" value="AOW20626.1"/>
    <property type="molecule type" value="Genomic_DNA"/>
</dbReference>
<dbReference type="STRING" id="1850246.LPB138_08035"/>
<dbReference type="AlphaFoldDB" id="A0A1D8P7U3"/>
<protein>
    <submittedName>
        <fullName evidence="2">Uncharacterized protein</fullName>
    </submittedName>
</protein>
<proteinExistence type="predicted"/>
<accession>A0A1D8P7U3</accession>
<sequence>MVRLIINNKYGIIQNSKILAILSYIIGTVILILFYLLEDTFFMLLGVIYICIALWFNFSFLGILLIDYFKKIISKKEIITSILIISLNIPIVIGYYYLAMYILSSMD</sequence>
<evidence type="ECO:0000313" key="3">
    <source>
        <dbReference type="Proteomes" id="UP000176050"/>
    </source>
</evidence>
<evidence type="ECO:0000256" key="1">
    <source>
        <dbReference type="SAM" id="Phobius"/>
    </source>
</evidence>
<evidence type="ECO:0000313" key="2">
    <source>
        <dbReference type="EMBL" id="AOW20626.1"/>
    </source>
</evidence>